<sequence length="194" mass="21676">MINPNLKMKNYLLAVTLLLPLGVLAQTSIETSNPTQGRIQIGIVESVGYNNKSGGFIRTNPYAQYFIKDNWAIRLEGRHDFYGPVGVDGYLGAGLSTRFNFLQTNRWLLYGQAGYFYGQYRGFDYKKVAIAVGPIIDGLERIPTYSNQGMLSVGVGAQYKIGSRWSINAQVEKNFTKHRSNEFNATLGVGFKIK</sequence>
<comment type="caution">
    <text evidence="2">The sequence shown here is derived from an EMBL/GenBank/DDBJ whole genome shotgun (WGS) entry which is preliminary data.</text>
</comment>
<dbReference type="InterPro" id="IPR006315">
    <property type="entry name" value="OM_autotransptr_brl_dom"/>
</dbReference>
<dbReference type="Gene3D" id="2.40.160.20">
    <property type="match status" value="1"/>
</dbReference>
<dbReference type="InterPro" id="IPR011250">
    <property type="entry name" value="OMP/PagP_B-barrel"/>
</dbReference>
<accession>A0A8J3D433</accession>
<reference evidence="2 3" key="1">
    <citation type="journal article" date="2014" name="Int. J. Syst. Evol. Microbiol.">
        <title>Complete genome sequence of Corynebacterium casei LMG S-19264T (=DSM 44701T), isolated from a smear-ripened cheese.</title>
        <authorList>
            <consortium name="US DOE Joint Genome Institute (JGI-PGF)"/>
            <person name="Walter F."/>
            <person name="Albersmeier A."/>
            <person name="Kalinowski J."/>
            <person name="Ruckert C."/>
        </authorList>
    </citation>
    <scope>NUCLEOTIDE SEQUENCE [LARGE SCALE GENOMIC DNA]</scope>
    <source>
        <strain evidence="2 3">KCTC 12866</strain>
    </source>
</reference>
<dbReference type="GO" id="GO:0019867">
    <property type="term" value="C:outer membrane"/>
    <property type="evidence" value="ECO:0007669"/>
    <property type="project" value="InterPro"/>
</dbReference>
<dbReference type="AlphaFoldDB" id="A0A8J3D433"/>
<name>A0A8J3D433_9BACT</name>
<dbReference type="Proteomes" id="UP000598271">
    <property type="component" value="Unassembled WGS sequence"/>
</dbReference>
<evidence type="ECO:0008006" key="4">
    <source>
        <dbReference type="Google" id="ProtNLM"/>
    </source>
</evidence>
<gene>
    <name evidence="2" type="ORF">GCM10007390_24950</name>
</gene>
<keyword evidence="1" id="KW-0732">Signal</keyword>
<feature type="chain" id="PRO_5035210297" description="Outer membrane protein beta-barrel domain-containing protein" evidence="1">
    <location>
        <begin position="26"/>
        <end position="194"/>
    </location>
</feature>
<proteinExistence type="predicted"/>
<keyword evidence="3" id="KW-1185">Reference proteome</keyword>
<protein>
    <recommendedName>
        <fullName evidence="4">Outer membrane protein beta-barrel domain-containing protein</fullName>
    </recommendedName>
</protein>
<dbReference type="NCBIfam" id="TIGR01414">
    <property type="entry name" value="autotrans_barl"/>
    <property type="match status" value="1"/>
</dbReference>
<feature type="signal peptide" evidence="1">
    <location>
        <begin position="1"/>
        <end position="25"/>
    </location>
</feature>
<dbReference type="SUPFAM" id="SSF56925">
    <property type="entry name" value="OMPA-like"/>
    <property type="match status" value="1"/>
</dbReference>
<evidence type="ECO:0000256" key="1">
    <source>
        <dbReference type="SAM" id="SignalP"/>
    </source>
</evidence>
<dbReference type="EMBL" id="BMXF01000002">
    <property type="protein sequence ID" value="GHB70327.1"/>
    <property type="molecule type" value="Genomic_DNA"/>
</dbReference>
<organism evidence="2 3">
    <name type="scientific">Persicitalea jodogahamensis</name>
    <dbReference type="NCBI Taxonomy" id="402147"/>
    <lineage>
        <taxon>Bacteria</taxon>
        <taxon>Pseudomonadati</taxon>
        <taxon>Bacteroidota</taxon>
        <taxon>Cytophagia</taxon>
        <taxon>Cytophagales</taxon>
        <taxon>Spirosomataceae</taxon>
        <taxon>Persicitalea</taxon>
    </lineage>
</organism>
<evidence type="ECO:0000313" key="2">
    <source>
        <dbReference type="EMBL" id="GHB70327.1"/>
    </source>
</evidence>
<evidence type="ECO:0000313" key="3">
    <source>
        <dbReference type="Proteomes" id="UP000598271"/>
    </source>
</evidence>